<feature type="coiled-coil region" evidence="1">
    <location>
        <begin position="465"/>
        <end position="513"/>
    </location>
</feature>
<proteinExistence type="predicted"/>
<dbReference type="EMBL" id="CAJOBF010012806">
    <property type="protein sequence ID" value="CAF4322752.1"/>
    <property type="molecule type" value="Genomic_DNA"/>
</dbReference>
<evidence type="ECO:0000259" key="2">
    <source>
        <dbReference type="Pfam" id="PF05699"/>
    </source>
</evidence>
<reference evidence="4" key="1">
    <citation type="submission" date="2021-02" db="EMBL/GenBank/DDBJ databases">
        <authorList>
            <person name="Nowell W R."/>
        </authorList>
    </citation>
    <scope>NUCLEOTIDE SEQUENCE</scope>
</reference>
<dbReference type="PANTHER" id="PTHR37162">
    <property type="entry name" value="HAT FAMILY DIMERISATION DOMAINCONTAINING PROTEIN-RELATED"/>
    <property type="match status" value="1"/>
</dbReference>
<gene>
    <name evidence="4" type="ORF">OVN521_LOCUS34714</name>
    <name evidence="3" type="ORF">UXM345_LOCUS34563</name>
</gene>
<dbReference type="Proteomes" id="UP000663842">
    <property type="component" value="Unassembled WGS sequence"/>
</dbReference>
<evidence type="ECO:0000313" key="5">
    <source>
        <dbReference type="Proteomes" id="UP000663866"/>
    </source>
</evidence>
<dbReference type="Proteomes" id="UP000663866">
    <property type="component" value="Unassembled WGS sequence"/>
</dbReference>
<evidence type="ECO:0000256" key="1">
    <source>
        <dbReference type="SAM" id="Coils"/>
    </source>
</evidence>
<keyword evidence="1" id="KW-0175">Coiled coil</keyword>
<name>A0A820NXS8_9BILA</name>
<evidence type="ECO:0000313" key="4">
    <source>
        <dbReference type="EMBL" id="CAF4398196.1"/>
    </source>
</evidence>
<comment type="caution">
    <text evidence="4">The sequence shown here is derived from an EMBL/GenBank/DDBJ whole genome shotgun (WGS) entry which is preliminary data.</text>
</comment>
<accession>A0A820NXS8</accession>
<organism evidence="4 5">
    <name type="scientific">Rotaria magnacalcarata</name>
    <dbReference type="NCBI Taxonomy" id="392030"/>
    <lineage>
        <taxon>Eukaryota</taxon>
        <taxon>Metazoa</taxon>
        <taxon>Spiralia</taxon>
        <taxon>Gnathifera</taxon>
        <taxon>Rotifera</taxon>
        <taxon>Eurotatoria</taxon>
        <taxon>Bdelloidea</taxon>
        <taxon>Philodinida</taxon>
        <taxon>Philodinidae</taxon>
        <taxon>Rotaria</taxon>
    </lineage>
</organism>
<dbReference type="SUPFAM" id="SSF53098">
    <property type="entry name" value="Ribonuclease H-like"/>
    <property type="match status" value="1"/>
</dbReference>
<keyword evidence="5" id="KW-1185">Reference proteome</keyword>
<dbReference type="InterPro" id="IPR012337">
    <property type="entry name" value="RNaseH-like_sf"/>
</dbReference>
<dbReference type="GO" id="GO:0046983">
    <property type="term" value="F:protein dimerization activity"/>
    <property type="evidence" value="ECO:0007669"/>
    <property type="project" value="InterPro"/>
</dbReference>
<sequence length="593" mass="68953">MLSRDNPNVNIALENLIDLEMKKQGSFLLKIGSCNIHVVHTAFKNGMTVSKWNVDSFCLDLYSWFKCSPARQEDFKNIIEEIDSALEKTILYFSITRWVLMGKVVNRILEQWDTLSDYFLRFLPEKQPSQIRENKRYDNIKLVLSSNLSKVALNFVSYLCENIFDRFLTYFQSEEPLIHLLYNEMVHMYKNILLSFLKPDTINNKSGSDLLNISFEQTVQWTSDKEIKIGERTRKLIPTLNFDERKSFYQTVRKIYENIANYLKKNLPLNNMFLRDLQVLGPLSRADRSSGDQIVRVARTIPNLLNDKDIDKLEHEWILYSTESIDQTWFIKDEYVDPNGNSHIKYHPIDYYWNEVFSILTNSGVPKYPTLCKLIKNVLIISHGNADVERGFSINSNIVTENRSSLSELSINGLRLVHDGVKFYGYGSSHKVSITPEMINIVKKSSNNYREQLIASKVAVAIHDNQNKENEISQNEKQKQKQFEEEKITLDKQKNLDKQVKEAELLIEEGTNRLDKALISGALSEAYAAKLLLDGGREKLKSTHEQQEKLTNELDKLRLKRRDAFFHEQSSNKKLKSIHRNDDTSVKILDDKI</sequence>
<feature type="domain" description="HAT C-terminal dimerisation" evidence="2">
    <location>
        <begin position="366"/>
        <end position="414"/>
    </location>
</feature>
<evidence type="ECO:0000313" key="3">
    <source>
        <dbReference type="EMBL" id="CAF4322752.1"/>
    </source>
</evidence>
<protein>
    <recommendedName>
        <fullName evidence="2">HAT C-terminal dimerisation domain-containing protein</fullName>
    </recommendedName>
</protein>
<dbReference type="EMBL" id="CAJOBG010040431">
    <property type="protein sequence ID" value="CAF4398196.1"/>
    <property type="molecule type" value="Genomic_DNA"/>
</dbReference>
<dbReference type="AlphaFoldDB" id="A0A820NXS8"/>
<dbReference type="Pfam" id="PF05699">
    <property type="entry name" value="Dimer_Tnp_hAT"/>
    <property type="match status" value="1"/>
</dbReference>
<dbReference type="PANTHER" id="PTHR37162:SF11">
    <property type="match status" value="1"/>
</dbReference>
<dbReference type="InterPro" id="IPR008906">
    <property type="entry name" value="HATC_C_dom"/>
</dbReference>